<dbReference type="EMBL" id="HACM01011060">
    <property type="protein sequence ID" value="CRZ11502.1"/>
    <property type="molecule type" value="Transcribed_RNA"/>
</dbReference>
<name>A0A0H5RD27_9EUKA</name>
<dbReference type="InterPro" id="IPR015063">
    <property type="entry name" value="USP8_dimer"/>
</dbReference>
<dbReference type="Pfam" id="PF01398">
    <property type="entry name" value="JAB"/>
    <property type="match status" value="1"/>
</dbReference>
<dbReference type="SUPFAM" id="SSF102712">
    <property type="entry name" value="JAB1/MPN domain"/>
    <property type="match status" value="1"/>
</dbReference>
<protein>
    <recommendedName>
        <fullName evidence="2">MPN domain-containing protein</fullName>
    </recommendedName>
</protein>
<feature type="domain" description="MPN" evidence="2">
    <location>
        <begin position="206"/>
        <end position="335"/>
    </location>
</feature>
<dbReference type="AlphaFoldDB" id="A0A0H5RD27"/>
<dbReference type="Gene3D" id="3.40.140.10">
    <property type="entry name" value="Cytidine Deaminase, domain 2"/>
    <property type="match status" value="1"/>
</dbReference>
<dbReference type="PANTHER" id="PTHR12947">
    <property type="entry name" value="AMSH-LIKE PROTEASE"/>
    <property type="match status" value="1"/>
</dbReference>
<dbReference type="InterPro" id="IPR037518">
    <property type="entry name" value="MPN"/>
</dbReference>
<dbReference type="Pfam" id="PF08969">
    <property type="entry name" value="USP8_dimer"/>
    <property type="match status" value="1"/>
</dbReference>
<dbReference type="PANTHER" id="PTHR12947:SF13">
    <property type="entry name" value="FI19924P1"/>
    <property type="match status" value="1"/>
</dbReference>
<dbReference type="SMART" id="SM00232">
    <property type="entry name" value="JAB_MPN"/>
    <property type="match status" value="1"/>
</dbReference>
<dbReference type="InterPro" id="IPR000555">
    <property type="entry name" value="JAMM/MPN+_dom"/>
</dbReference>
<proteinExistence type="predicted"/>
<sequence>MRWAEFKVKLQKTADLNQTGQVPLRSLWNIAHQAIILGAQHYSQGSPEHAYIYYMRAVNILVKIAPKHQQYSRESSSEQSKYRAIAIEVLDKLEEITGLLQEKWDAPTPPCPISPTNQPPEPVPVPISPPDPSPSPVDDPCIELAPGDRPIAPPLSPVQEGGDLEDPFANLRMSYPKSRPPIQSAEPAGTSKQMAILASIGELCRVNIPGDTPWQFLRAVEDNTRRDIETCGMLMGCMIDREYHITHVYLPKQKGTANTVEAQDDLEYLNFSIDNNLLQLGWIHTHPSQSCFLSSVDLHTHFGFQRDLKEAIAIVMAPSVKDNIGFFSLTDKGLRIVQNCHKAGFHEHSQNEGLYESSRHTIIRDRSKITIVDQRNF</sequence>
<accession>A0A0H5RD27</accession>
<feature type="compositionally biased region" description="Pro residues" evidence="1">
    <location>
        <begin position="107"/>
        <end position="135"/>
    </location>
</feature>
<dbReference type="Gene3D" id="1.20.58.80">
    <property type="entry name" value="Phosphotransferase system, lactose/cellobiose-type IIA subunit"/>
    <property type="match status" value="1"/>
</dbReference>
<reference evidence="3" key="1">
    <citation type="submission" date="2015-04" db="EMBL/GenBank/DDBJ databases">
        <title>The genome sequence of the plant pathogenic Rhizarian Plasmodiophora brassicae reveals insights in its biotrophic life cycle and the origin of chitin synthesis.</title>
        <authorList>
            <person name="Schwelm A."/>
            <person name="Fogelqvist J."/>
            <person name="Knaust A."/>
            <person name="Julke S."/>
            <person name="Lilja T."/>
            <person name="Dhandapani V."/>
            <person name="Bonilla-Rosso G."/>
            <person name="Karlsson M."/>
            <person name="Shevchenko A."/>
            <person name="Choi S.R."/>
            <person name="Kim H.G."/>
            <person name="Park J.Y."/>
            <person name="Lim Y.P."/>
            <person name="Ludwig-Muller J."/>
            <person name="Dixelius C."/>
        </authorList>
    </citation>
    <scope>NUCLEOTIDE SEQUENCE</scope>
    <source>
        <tissue evidence="3">Potato root galls</tissue>
    </source>
</reference>
<evidence type="ECO:0000313" key="3">
    <source>
        <dbReference type="EMBL" id="CRZ11502.1"/>
    </source>
</evidence>
<organism evidence="3">
    <name type="scientific">Spongospora subterranea</name>
    <dbReference type="NCBI Taxonomy" id="70186"/>
    <lineage>
        <taxon>Eukaryota</taxon>
        <taxon>Sar</taxon>
        <taxon>Rhizaria</taxon>
        <taxon>Endomyxa</taxon>
        <taxon>Phytomyxea</taxon>
        <taxon>Plasmodiophorida</taxon>
        <taxon>Plasmodiophoridae</taxon>
        <taxon>Spongospora</taxon>
    </lineage>
</organism>
<evidence type="ECO:0000256" key="1">
    <source>
        <dbReference type="SAM" id="MobiDB-lite"/>
    </source>
</evidence>
<dbReference type="PROSITE" id="PS50249">
    <property type="entry name" value="MPN"/>
    <property type="match status" value="1"/>
</dbReference>
<evidence type="ECO:0000259" key="2">
    <source>
        <dbReference type="PROSITE" id="PS50249"/>
    </source>
</evidence>
<dbReference type="SUPFAM" id="SSF140856">
    <property type="entry name" value="USP8 N-terminal domain-like"/>
    <property type="match status" value="1"/>
</dbReference>
<dbReference type="GO" id="GO:0008237">
    <property type="term" value="F:metallopeptidase activity"/>
    <property type="evidence" value="ECO:0007669"/>
    <property type="project" value="InterPro"/>
</dbReference>
<feature type="region of interest" description="Disordered" evidence="1">
    <location>
        <begin position="104"/>
        <end position="135"/>
    </location>
</feature>